<keyword evidence="1" id="KW-1185">Reference proteome</keyword>
<reference evidence="2" key="1">
    <citation type="submission" date="2022-11" db="UniProtKB">
        <authorList>
            <consortium name="WormBaseParasite"/>
        </authorList>
    </citation>
    <scope>IDENTIFICATION</scope>
</reference>
<evidence type="ECO:0000313" key="2">
    <source>
        <dbReference type="WBParaSite" id="nRc.2.0.1.t26418-RA"/>
    </source>
</evidence>
<sequence>MAPYSAIRHISIAATYNAPYGGARRCTAPYGTKYSSHLSGAVRHRSAPYLRRSIAAQCGAVRRNIVGPLYSVSQKKRPLLTFIAYK</sequence>
<evidence type="ECO:0000313" key="1">
    <source>
        <dbReference type="Proteomes" id="UP000887565"/>
    </source>
</evidence>
<dbReference type="Proteomes" id="UP000887565">
    <property type="component" value="Unplaced"/>
</dbReference>
<name>A0A915JJY4_ROMCU</name>
<proteinExistence type="predicted"/>
<accession>A0A915JJY4</accession>
<dbReference type="AlphaFoldDB" id="A0A915JJY4"/>
<dbReference type="WBParaSite" id="nRc.2.0.1.t26418-RA">
    <property type="protein sequence ID" value="nRc.2.0.1.t26418-RA"/>
    <property type="gene ID" value="nRc.2.0.1.g26418"/>
</dbReference>
<organism evidence="1 2">
    <name type="scientific">Romanomermis culicivorax</name>
    <name type="common">Nematode worm</name>
    <dbReference type="NCBI Taxonomy" id="13658"/>
    <lineage>
        <taxon>Eukaryota</taxon>
        <taxon>Metazoa</taxon>
        <taxon>Ecdysozoa</taxon>
        <taxon>Nematoda</taxon>
        <taxon>Enoplea</taxon>
        <taxon>Dorylaimia</taxon>
        <taxon>Mermithida</taxon>
        <taxon>Mermithoidea</taxon>
        <taxon>Mermithidae</taxon>
        <taxon>Romanomermis</taxon>
    </lineage>
</organism>
<protein>
    <submittedName>
        <fullName evidence="2">Uncharacterized protein</fullName>
    </submittedName>
</protein>